<feature type="domain" description="C-JID" evidence="4">
    <location>
        <begin position="1108"/>
        <end position="1233"/>
    </location>
</feature>
<feature type="region of interest" description="Disordered" evidence="3">
    <location>
        <begin position="994"/>
        <end position="1037"/>
    </location>
</feature>
<dbReference type="Proteomes" id="UP001457282">
    <property type="component" value="Unassembled WGS sequence"/>
</dbReference>
<dbReference type="Pfam" id="PF20160">
    <property type="entry name" value="C-JID"/>
    <property type="match status" value="5"/>
</dbReference>
<feature type="region of interest" description="Disordered" evidence="3">
    <location>
        <begin position="936"/>
        <end position="963"/>
    </location>
</feature>
<keyword evidence="6" id="KW-1185">Reference proteome</keyword>
<protein>
    <recommendedName>
        <fullName evidence="4">C-JID domain-containing protein</fullName>
    </recommendedName>
</protein>
<evidence type="ECO:0000256" key="1">
    <source>
        <dbReference type="ARBA" id="ARBA00022614"/>
    </source>
</evidence>
<feature type="domain" description="C-JID" evidence="4">
    <location>
        <begin position="1495"/>
        <end position="1636"/>
    </location>
</feature>
<reference evidence="5 6" key="1">
    <citation type="journal article" date="2023" name="G3 (Bethesda)">
        <title>A chromosome-length genome assembly and annotation of blackberry (Rubus argutus, cv. 'Hillquist').</title>
        <authorList>
            <person name="Bruna T."/>
            <person name="Aryal R."/>
            <person name="Dudchenko O."/>
            <person name="Sargent D.J."/>
            <person name="Mead D."/>
            <person name="Buti M."/>
            <person name="Cavallini A."/>
            <person name="Hytonen T."/>
            <person name="Andres J."/>
            <person name="Pham M."/>
            <person name="Weisz D."/>
            <person name="Mascagni F."/>
            <person name="Usai G."/>
            <person name="Natali L."/>
            <person name="Bassil N."/>
            <person name="Fernandez G.E."/>
            <person name="Lomsadze A."/>
            <person name="Armour M."/>
            <person name="Olukolu B."/>
            <person name="Poorten T."/>
            <person name="Britton C."/>
            <person name="Davik J."/>
            <person name="Ashrafi H."/>
            <person name="Aiden E.L."/>
            <person name="Borodovsky M."/>
            <person name="Worthington M."/>
        </authorList>
    </citation>
    <scope>NUCLEOTIDE SEQUENCE [LARGE SCALE GENOMIC DNA]</scope>
    <source>
        <strain evidence="5">PI 553951</strain>
    </source>
</reference>
<evidence type="ECO:0000259" key="4">
    <source>
        <dbReference type="Pfam" id="PF20160"/>
    </source>
</evidence>
<dbReference type="SUPFAM" id="SSF52058">
    <property type="entry name" value="L domain-like"/>
    <property type="match status" value="1"/>
</dbReference>
<evidence type="ECO:0000313" key="5">
    <source>
        <dbReference type="EMBL" id="KAK9910642.1"/>
    </source>
</evidence>
<sequence>MVVGESKSLGDRSRLWHHKEAISVLKQDKGTSAVRGIFLSSPRPDKLRLKADSFSNMDFLRLLKIKNVIFSGCLEYDLSNELSFLEWHGFPSTSLPSNFEPEKLVELHLPQSQIKQLWEDITRPSLEMLVIMDLSDCKYLINLTKLQVLNLSGCLKLDELPEKLGSLVGLKELDASRSCIRQVPSSILNLKDLESLSFRGCRGLQLTASFSGLDSLTKLDLSYCKLSDEEIPADLDCISSLVHLNLSGNILVRVPESITKLTKLEVLLLNDCCRLRSLPHLPPSIQRVFARNCPLLETYSNKLTVWTSTATGFCFINSQTTEERKLQRIPMTEKRLLLPHLQKFYEDIIYKGNGFEYITPHTKIPSWFDDFGRQSEGSSITFPLPQDYFDGELELMGFALCFVYEAQEHENMELTASNILTDEQVNIVAITVVVCPHMEVLVMTVPSSPGVEVKACGASLIYSGGVTEFVWNLNLRDEIPSQIRNPSSPNDESNEQEQETTSDHQLELKHVPIQYQAQMNRMISLYDTKRRNKKSLDHDAGSSSRTGSSTQVPHQRLERPESNDQFKQEQGTNSPLTHVAEGCCASDSRFLIEIEPHTSRDNSTSTKIVGDQLGTKVESFLEELFELGGKARRYDIGFICSLRAILPWFNHQSIGSVFIPEKERIGSTVGLPLPPKLYNNKTWMEESYMLALMKDNLIEAASERRLSTLQEPLRDSKFISGQQICLTIEAGTPYIPVKNKVSVVEWKRNLELLLEEIPEWFTPQYPSDSMVLELPPNLGNDVNFMGLVVCAAFSVHSSEVDVLKYLKSGLHPQLMCHFQYSSSAQSYGFGAPTIDTSPRNKFMWLYRRGCIWQEYMPCDFLKDLLLKDASVKVSFSTDSISSKVLGVRKCSFRILYKQDVEKFKQTIIQCFTSFFDNEDAIQAYLVEDPGDYTQSSHYGTTFSSDEQESYETTPICQGETSGKSNDLLELKHVPVQYQPEMDHLISLYDTKGRNKQSLDHDAGPYSRTGSSTEEPGQRLERPKFNDQSNKQQQETNSELRHVVEHGCASDTGFLIEIEPHTSRDNSTPTKIVGDQLRTNVESFLEELFELEGKARSYDIGFIFPLRAILPWFKHQGIGSVIGVPLPLELYKNKECIGFALYATFTLRPGVWPEKHCCFSTQLFTDDEVYCLKFVSSGEDNFTGSHRLLVIHIPRRNFGEQLNQWSTIRASFKSFTPGVEVEMCGMRVVYQHDLKGLIQTITNCTICSPPGYYGLHQTIVPGMGSYMFTYMENSMVEAAKSSERRLSTLQEPSTDLKTIQGIQLMILAETPFTSLKKTDSVIEWKRNLKLLLQCFLNLSDLSISLILRGGRISFSEDHNLHSGIYFQKEIPEWFTPQHPSDSMVLEVPPNLENDANLIGFVVCAAFSVQASEFDVLKYLDSGHHPQLVCHFISSCQSSGVKVSKMVGISPKNKFMWIYRRGFIWLHYVPRHNVEHLFNKLFELQDFDRFSIYNCCFPPNEIVEWFCHNSNGPSVEIPLPPSSTDWIGLALCAYFEVLDRPTSNLDRLNPGNPHYLTCYFETETDTDSPEPLHTYCTSNEEYQWLHFGGFLWLSYIPRTWFLDYHQLNKCINLKATIASDGQGLAVLKCGLRLLYQHDEPKFKETIIHCKTSLLFDHINGKNKQHPGVSGETGSSGGNSAIEQTHKERIDIPTEGEGSSDVSADERDSYGTTHICQDSSSVKFEGDQFRESVESFLAELFRNKGNGNDLEYGFILSPRIGAILPWFNYQTIGSEALALYLPPYLYEDKKWAGLSLYVAFTVPTGSETILCRCSLSTSEGHAEAITFTTTDNFSGSRRLCFIHKPRARFPEQWNKSTYICAFFEVLTPVVEVEMCGAHLVYEQDLIGMIRTITHCTIWSPPVFFGVGLANQPYQWQMGQPSADINMDKNLNEFAARMPSTSHESSKSLVGQVIHLCIHGDTPFKEKESVMKWKKNLELLLQCFFRFPLSVTLTLGGDVISSIGDSDPYCLCSSSIIPQKDIPKWLCGVKYPKCKLETRLCPNLENDDNWLGFVVCAAFSVHASQADVLNYLESGHYPKLTCHLQWGSERALNLKAGKETNIVLKNEFIWLYGRRFIWLRYIPHQKIKGLLNKSGLLEASFRTDSISSKFLGVQECSLRVLYKKDVEEFKQTIIQCFTSFFDNEDVIRSYIEDEDSRGHNNHADDCQGETGGKSNDLLQLITHNVVEEHGSGPELIPFFIEIEPPASTYSSSTKITRQLPRNIESSLKQLFQQGDNACHYNYGFILSPRVSAVMPWFSCHSIGKRVEVTDVPRDLYKDKKWVGFALYVAFTRSSDSDFSCMSSCAFQGNTVHFMLTCHCEDQFSGSRRLCFIHIPRARFPQQGDQYCRTFAQFDFYPPTASEVEMCGIRVLYDEDVKGLVKTITQSTITSLPHVFFSQDDGKTEVSVSGYPVQMIRMATSLVAHSKACIQFKPTRRTLRPPGGLGLVPSLNFGKVHLAIHGDTPFKKKATIEWKRNFERLLQSFFRLDLSIQLILGEDTISLYLDLFQHTCLFPQKEIPDWFIETSPTSTYVSTLPDDLESDNNWMGFVVCAAFSVHPHPTDIGNYKDSQLSSDVKCNFRWSSDSSQFISFREGMFGIRPTNKFMWLSRRGFIWLQFISCEVFRIAMMNKSHRQLEASFESGSPALAVQKCSLQILYKKDVQEYKQTMIQCFASVFNNLDHSQPYREDDSLHNKEPIHEDDQIDSVGTTSLSEDTQPETKARVLLPQSETSGNSFNRFNSILFEPILYDNRSAVIFADFRGWEE</sequence>
<organism evidence="5 6">
    <name type="scientific">Rubus argutus</name>
    <name type="common">Southern blackberry</name>
    <dbReference type="NCBI Taxonomy" id="59490"/>
    <lineage>
        <taxon>Eukaryota</taxon>
        <taxon>Viridiplantae</taxon>
        <taxon>Streptophyta</taxon>
        <taxon>Embryophyta</taxon>
        <taxon>Tracheophyta</taxon>
        <taxon>Spermatophyta</taxon>
        <taxon>Magnoliopsida</taxon>
        <taxon>eudicotyledons</taxon>
        <taxon>Gunneridae</taxon>
        <taxon>Pentapetalae</taxon>
        <taxon>rosids</taxon>
        <taxon>fabids</taxon>
        <taxon>Rosales</taxon>
        <taxon>Rosaceae</taxon>
        <taxon>Rosoideae</taxon>
        <taxon>Rosoideae incertae sedis</taxon>
        <taxon>Rubus</taxon>
    </lineage>
</organism>
<feature type="domain" description="C-JID" evidence="4">
    <location>
        <begin position="2549"/>
        <end position="2698"/>
    </location>
</feature>
<keyword evidence="2" id="KW-0677">Repeat</keyword>
<feature type="compositionally biased region" description="Polar residues" evidence="3">
    <location>
        <begin position="2741"/>
        <end position="2750"/>
    </location>
</feature>
<feature type="compositionally biased region" description="Polar residues" evidence="3">
    <location>
        <begin position="1025"/>
        <end position="1036"/>
    </location>
</feature>
<feature type="compositionally biased region" description="Polar residues" evidence="3">
    <location>
        <begin position="482"/>
        <end position="491"/>
    </location>
</feature>
<evidence type="ECO:0000256" key="2">
    <source>
        <dbReference type="ARBA" id="ARBA00022737"/>
    </source>
</evidence>
<feature type="compositionally biased region" description="Polar residues" evidence="3">
    <location>
        <begin position="541"/>
        <end position="553"/>
    </location>
</feature>
<dbReference type="Gene3D" id="3.80.10.10">
    <property type="entry name" value="Ribonuclease Inhibitor"/>
    <property type="match status" value="1"/>
</dbReference>
<accession>A0AAW1VUX9</accession>
<feature type="region of interest" description="Disordered" evidence="3">
    <location>
        <begin position="481"/>
        <end position="508"/>
    </location>
</feature>
<feature type="region of interest" description="Disordered" evidence="3">
    <location>
        <begin position="532"/>
        <end position="577"/>
    </location>
</feature>
<feature type="region of interest" description="Disordered" evidence="3">
    <location>
        <begin position="2734"/>
        <end position="2762"/>
    </location>
</feature>
<comment type="caution">
    <text evidence="5">The sequence shown here is derived from an EMBL/GenBank/DDBJ whole genome shotgun (WGS) entry which is preliminary data.</text>
</comment>
<dbReference type="GO" id="GO:0006952">
    <property type="term" value="P:defense response"/>
    <property type="evidence" value="ECO:0007669"/>
    <property type="project" value="InterPro"/>
</dbReference>
<feature type="domain" description="C-JID" evidence="4">
    <location>
        <begin position="360"/>
        <end position="463"/>
    </location>
</feature>
<dbReference type="InterPro" id="IPR032675">
    <property type="entry name" value="LRR_dom_sf"/>
</dbReference>
<evidence type="ECO:0000256" key="3">
    <source>
        <dbReference type="SAM" id="MobiDB-lite"/>
    </source>
</evidence>
<dbReference type="InterPro" id="IPR011713">
    <property type="entry name" value="Leu-rich_rpt_3"/>
</dbReference>
<feature type="domain" description="C-JID" evidence="4">
    <location>
        <begin position="755"/>
        <end position="901"/>
    </location>
</feature>
<evidence type="ECO:0000313" key="6">
    <source>
        <dbReference type="Proteomes" id="UP001457282"/>
    </source>
</evidence>
<dbReference type="InterPro" id="IPR045344">
    <property type="entry name" value="C-JID"/>
</dbReference>
<dbReference type="EMBL" id="JBEDUW010000007">
    <property type="protein sequence ID" value="KAK9910642.1"/>
    <property type="molecule type" value="Genomic_DNA"/>
</dbReference>
<name>A0AAW1VUX9_RUBAR</name>
<dbReference type="PANTHER" id="PTHR11017:SF479">
    <property type="entry name" value="DISEASE RESISTANCE PROTEIN (TIR-NBS-LRR CLASS) FAMILY"/>
    <property type="match status" value="1"/>
</dbReference>
<dbReference type="PANTHER" id="PTHR11017">
    <property type="entry name" value="LEUCINE-RICH REPEAT-CONTAINING PROTEIN"/>
    <property type="match status" value="1"/>
</dbReference>
<dbReference type="Pfam" id="PF07725">
    <property type="entry name" value="LRR_3"/>
    <property type="match status" value="1"/>
</dbReference>
<feature type="region of interest" description="Disordered" evidence="3">
    <location>
        <begin position="1661"/>
        <end position="1708"/>
    </location>
</feature>
<dbReference type="InterPro" id="IPR044974">
    <property type="entry name" value="Disease_R_plants"/>
</dbReference>
<keyword evidence="1" id="KW-0433">Leucine-rich repeat</keyword>
<feature type="compositionally biased region" description="Basic and acidic residues" evidence="3">
    <location>
        <begin position="555"/>
        <end position="567"/>
    </location>
</feature>
<feature type="compositionally biased region" description="Basic and acidic residues" evidence="3">
    <location>
        <begin position="1015"/>
        <end position="1024"/>
    </location>
</feature>
<proteinExistence type="predicted"/>
<gene>
    <name evidence="5" type="ORF">M0R45_034597</name>
</gene>